<comment type="caution">
    <text evidence="1">The sequence shown here is derived from an EMBL/GenBank/DDBJ whole genome shotgun (WGS) entry which is preliminary data.</text>
</comment>
<evidence type="ECO:0000313" key="2">
    <source>
        <dbReference type="Proteomes" id="UP000694308"/>
    </source>
</evidence>
<gene>
    <name evidence="1" type="ORF">I6U48_08945</name>
</gene>
<organism evidence="1 2">
    <name type="scientific">Clostridium thailandense</name>
    <dbReference type="NCBI Taxonomy" id="2794346"/>
    <lineage>
        <taxon>Bacteria</taxon>
        <taxon>Bacillati</taxon>
        <taxon>Bacillota</taxon>
        <taxon>Clostridia</taxon>
        <taxon>Eubacteriales</taxon>
        <taxon>Clostridiaceae</taxon>
        <taxon>Clostridium</taxon>
    </lineage>
</organism>
<name>A0A949WUW9_9CLOT</name>
<reference evidence="1" key="1">
    <citation type="submission" date="2020-12" db="EMBL/GenBank/DDBJ databases">
        <title>Clostridium thailandense sp. nov., a novel acetogenic bacterium isolated from peat land soil in Thailand.</title>
        <authorList>
            <person name="Chaikitkaew S."/>
            <person name="Birkeland N.K."/>
        </authorList>
    </citation>
    <scope>NUCLEOTIDE SEQUENCE</scope>
    <source>
        <strain evidence="1">PL3</strain>
    </source>
</reference>
<evidence type="ECO:0000313" key="1">
    <source>
        <dbReference type="EMBL" id="MBV7273037.1"/>
    </source>
</evidence>
<protein>
    <submittedName>
        <fullName evidence="1">Uncharacterized protein</fullName>
    </submittedName>
</protein>
<dbReference type="AlphaFoldDB" id="A0A949WUW9"/>
<accession>A0A949WUW9</accession>
<proteinExistence type="predicted"/>
<dbReference type="Proteomes" id="UP000694308">
    <property type="component" value="Unassembled WGS sequence"/>
</dbReference>
<dbReference type="EMBL" id="JAEEGC010000037">
    <property type="protein sequence ID" value="MBV7273037.1"/>
    <property type="molecule type" value="Genomic_DNA"/>
</dbReference>
<sequence>MIVFYGFIVISGDLPKFIKDRSGFKINYSISPFDFRMDINEYSLYINSKVVDNMKNGSIKLVNDIENKVHNNASGIINKTSEAFKGMEEKINSALHNKVK</sequence>
<keyword evidence="2" id="KW-1185">Reference proteome</keyword>